<reference evidence="2 3" key="1">
    <citation type="submission" date="2022-11" db="EMBL/GenBank/DDBJ databases">
        <title>Nonomuraea corallina sp. nov., a new species of the genus Nonomuraea isolated from sea side sediment in Thai sea.</title>
        <authorList>
            <person name="Ngamcharungchit C."/>
            <person name="Matsumoto A."/>
            <person name="Suriyachadkun C."/>
            <person name="Panbangred W."/>
            <person name="Inahashi Y."/>
            <person name="Intra B."/>
        </authorList>
    </citation>
    <scope>NUCLEOTIDE SEQUENCE [LARGE SCALE GENOMIC DNA]</scope>
    <source>
        <strain evidence="2 3">DSM 43553</strain>
    </source>
</reference>
<dbReference type="RefSeq" id="WP_219545034.1">
    <property type="nucleotide sequence ID" value="NZ_BAABFD010000004.1"/>
</dbReference>
<feature type="transmembrane region" description="Helical" evidence="1">
    <location>
        <begin position="66"/>
        <end position="84"/>
    </location>
</feature>
<gene>
    <name evidence="2" type="ORF">OUY24_04450</name>
</gene>
<accession>A0ABT4SS36</accession>
<organism evidence="2 3">
    <name type="scientific">Nonomuraea ferruginea</name>
    <dbReference type="NCBI Taxonomy" id="46174"/>
    <lineage>
        <taxon>Bacteria</taxon>
        <taxon>Bacillati</taxon>
        <taxon>Actinomycetota</taxon>
        <taxon>Actinomycetes</taxon>
        <taxon>Streptosporangiales</taxon>
        <taxon>Streptosporangiaceae</taxon>
        <taxon>Nonomuraea</taxon>
    </lineage>
</organism>
<evidence type="ECO:0000313" key="3">
    <source>
        <dbReference type="Proteomes" id="UP001212498"/>
    </source>
</evidence>
<keyword evidence="1" id="KW-1133">Transmembrane helix</keyword>
<proteinExistence type="predicted"/>
<keyword evidence="1" id="KW-0472">Membrane</keyword>
<protein>
    <submittedName>
        <fullName evidence="2">Uncharacterized protein</fullName>
    </submittedName>
</protein>
<comment type="caution">
    <text evidence="2">The sequence shown here is derived from an EMBL/GenBank/DDBJ whole genome shotgun (WGS) entry which is preliminary data.</text>
</comment>
<sequence>MRIIGVPVQVWGAIALVLAVVWVFVWPQREVDGVAYLILRWGHALVWLLLGIAAFLAPVASTAAKGTGMAAGLVYLAFLVTVSING</sequence>
<name>A0ABT4SS36_9ACTN</name>
<dbReference type="Proteomes" id="UP001212498">
    <property type="component" value="Unassembled WGS sequence"/>
</dbReference>
<feature type="transmembrane region" description="Helical" evidence="1">
    <location>
        <begin position="6"/>
        <end position="26"/>
    </location>
</feature>
<keyword evidence="3" id="KW-1185">Reference proteome</keyword>
<evidence type="ECO:0000313" key="2">
    <source>
        <dbReference type="EMBL" id="MDA0639859.1"/>
    </source>
</evidence>
<feature type="transmembrane region" description="Helical" evidence="1">
    <location>
        <begin position="38"/>
        <end position="60"/>
    </location>
</feature>
<evidence type="ECO:0000256" key="1">
    <source>
        <dbReference type="SAM" id="Phobius"/>
    </source>
</evidence>
<dbReference type="EMBL" id="JAPNUD010000007">
    <property type="protein sequence ID" value="MDA0639859.1"/>
    <property type="molecule type" value="Genomic_DNA"/>
</dbReference>
<keyword evidence="1" id="KW-0812">Transmembrane</keyword>